<protein>
    <submittedName>
        <fullName evidence="1">Uncharacterized protein</fullName>
    </submittedName>
</protein>
<reference evidence="1" key="1">
    <citation type="submission" date="2020-03" db="EMBL/GenBank/DDBJ databases">
        <title>A high-quality chromosome-level genome assembly of a woody plant with both climbing and erect habits, Rhamnella rubrinervis.</title>
        <authorList>
            <person name="Lu Z."/>
            <person name="Yang Y."/>
            <person name="Zhu X."/>
            <person name="Sun Y."/>
        </authorList>
    </citation>
    <scope>NUCLEOTIDE SEQUENCE</scope>
    <source>
        <strain evidence="1">BYM</strain>
        <tissue evidence="1">Leaf</tissue>
    </source>
</reference>
<evidence type="ECO:0000313" key="2">
    <source>
        <dbReference type="Proteomes" id="UP000796880"/>
    </source>
</evidence>
<accession>A0A8K0E0U7</accession>
<name>A0A8K0E0U7_9ROSA</name>
<dbReference type="EMBL" id="VOIH02000010">
    <property type="protein sequence ID" value="KAF3434782.1"/>
    <property type="molecule type" value="Genomic_DNA"/>
</dbReference>
<comment type="caution">
    <text evidence="1">The sequence shown here is derived from an EMBL/GenBank/DDBJ whole genome shotgun (WGS) entry which is preliminary data.</text>
</comment>
<keyword evidence="2" id="KW-1185">Reference proteome</keyword>
<evidence type="ECO:0000313" key="1">
    <source>
        <dbReference type="EMBL" id="KAF3434782.1"/>
    </source>
</evidence>
<proteinExistence type="predicted"/>
<sequence>MRAEDVVTIRLPGPLGMGCESGVLVELVDLDSVAALLLPLTLRTLGVLSFEASLKACYFLTEILLIADHLWAQRGGPRAQAGVTLPTTSYVPYAEQLFQSLHERKLTVGLAPHNNVIYERLPSFASLLQRVKEASPRNLWMVGVIGNLGPAYSEAASLSLFISSSKMFEIISFSSKSTGSGMKEMEAPIMTTSSPLRLSCLALYDEDGKHYGKGLRSMGDSSPLFLMAELVSGEPFEEKLLPGLLLGVLEDPSLAPKLPSFSISEKEKGNYKRKMKIGADLQAKRLPRRRNTHSYSRCDLNLEYVKDMRRKNDKLLRKARRMYKKGWNKKELQTAIARQN</sequence>
<dbReference type="AlphaFoldDB" id="A0A8K0E0U7"/>
<dbReference type="Proteomes" id="UP000796880">
    <property type="component" value="Unassembled WGS sequence"/>
</dbReference>
<organism evidence="1 2">
    <name type="scientific">Rhamnella rubrinervis</name>
    <dbReference type="NCBI Taxonomy" id="2594499"/>
    <lineage>
        <taxon>Eukaryota</taxon>
        <taxon>Viridiplantae</taxon>
        <taxon>Streptophyta</taxon>
        <taxon>Embryophyta</taxon>
        <taxon>Tracheophyta</taxon>
        <taxon>Spermatophyta</taxon>
        <taxon>Magnoliopsida</taxon>
        <taxon>eudicotyledons</taxon>
        <taxon>Gunneridae</taxon>
        <taxon>Pentapetalae</taxon>
        <taxon>rosids</taxon>
        <taxon>fabids</taxon>
        <taxon>Rosales</taxon>
        <taxon>Rhamnaceae</taxon>
        <taxon>rhamnoid group</taxon>
        <taxon>Rhamneae</taxon>
        <taxon>Rhamnella</taxon>
    </lineage>
</organism>
<gene>
    <name evidence="1" type="ORF">FNV43_RR21868</name>
</gene>